<sequence>MQQWSLVRALTQLAFVANALVVAAVEGRALDEAHYKNAPGCLIECLGEWGVLEYPMCTPKKHYSDNTFNLRDFFRERRVASCFCGDSEVLASIGECVYSNVSFFSREFFAWWLWKFELIGFYSAGRKKCKN</sequence>
<name>A0A2T6ZCE8_TUBBO</name>
<gene>
    <name evidence="2" type="ORF">B9Z19DRAFT_574987</name>
</gene>
<evidence type="ECO:0008006" key="4">
    <source>
        <dbReference type="Google" id="ProtNLM"/>
    </source>
</evidence>
<evidence type="ECO:0000256" key="1">
    <source>
        <dbReference type="SAM" id="SignalP"/>
    </source>
</evidence>
<reference evidence="2 3" key="1">
    <citation type="submission" date="2017-04" db="EMBL/GenBank/DDBJ databases">
        <title>Draft genome sequence of Tuber borchii Vittad., a whitish edible truffle.</title>
        <authorList>
            <consortium name="DOE Joint Genome Institute"/>
            <person name="Murat C."/>
            <person name="Kuo A."/>
            <person name="Barry K.W."/>
            <person name="Clum A."/>
            <person name="Dockter R.B."/>
            <person name="Fauchery L."/>
            <person name="Iotti M."/>
            <person name="Kohler A."/>
            <person name="Labutti K."/>
            <person name="Lindquist E.A."/>
            <person name="Lipzen A."/>
            <person name="Ohm R.A."/>
            <person name="Wang M."/>
            <person name="Grigoriev I.V."/>
            <person name="Zambonelli A."/>
            <person name="Martin F.M."/>
        </authorList>
    </citation>
    <scope>NUCLEOTIDE SEQUENCE [LARGE SCALE GENOMIC DNA]</scope>
    <source>
        <strain evidence="2 3">Tbo3840</strain>
    </source>
</reference>
<evidence type="ECO:0000313" key="2">
    <source>
        <dbReference type="EMBL" id="PUU73139.1"/>
    </source>
</evidence>
<feature type="signal peptide" evidence="1">
    <location>
        <begin position="1"/>
        <end position="19"/>
    </location>
</feature>
<proteinExistence type="predicted"/>
<feature type="chain" id="PRO_5015539060" description="Extracellular membrane protein CFEM domain-containing protein" evidence="1">
    <location>
        <begin position="20"/>
        <end position="131"/>
    </location>
</feature>
<evidence type="ECO:0000313" key="3">
    <source>
        <dbReference type="Proteomes" id="UP000244722"/>
    </source>
</evidence>
<dbReference type="EMBL" id="NESQ01000410">
    <property type="protein sequence ID" value="PUU73139.1"/>
    <property type="molecule type" value="Genomic_DNA"/>
</dbReference>
<dbReference type="Proteomes" id="UP000244722">
    <property type="component" value="Unassembled WGS sequence"/>
</dbReference>
<organism evidence="2 3">
    <name type="scientific">Tuber borchii</name>
    <name type="common">White truffle</name>
    <dbReference type="NCBI Taxonomy" id="42251"/>
    <lineage>
        <taxon>Eukaryota</taxon>
        <taxon>Fungi</taxon>
        <taxon>Dikarya</taxon>
        <taxon>Ascomycota</taxon>
        <taxon>Pezizomycotina</taxon>
        <taxon>Pezizomycetes</taxon>
        <taxon>Pezizales</taxon>
        <taxon>Tuberaceae</taxon>
        <taxon>Tuber</taxon>
    </lineage>
</organism>
<protein>
    <recommendedName>
        <fullName evidence="4">Extracellular membrane protein CFEM domain-containing protein</fullName>
    </recommendedName>
</protein>
<keyword evidence="1" id="KW-0732">Signal</keyword>
<dbReference type="AlphaFoldDB" id="A0A2T6ZCE8"/>
<keyword evidence="3" id="KW-1185">Reference proteome</keyword>
<accession>A0A2T6ZCE8</accession>
<comment type="caution">
    <text evidence="2">The sequence shown here is derived from an EMBL/GenBank/DDBJ whole genome shotgun (WGS) entry which is preliminary data.</text>
</comment>